<dbReference type="GO" id="GO:0008081">
    <property type="term" value="F:phosphoric diester hydrolase activity"/>
    <property type="evidence" value="ECO:0007669"/>
    <property type="project" value="TreeGrafter"/>
</dbReference>
<dbReference type="SUPFAM" id="SSF56219">
    <property type="entry name" value="DNase I-like"/>
    <property type="match status" value="1"/>
</dbReference>
<comment type="cofactor">
    <cofactor evidence="5">
        <name>Mg(2+)</name>
        <dbReference type="ChEBI" id="CHEBI:18420"/>
    </cofactor>
    <cofactor evidence="5">
        <name>Mn(2+)</name>
        <dbReference type="ChEBI" id="CHEBI:29035"/>
    </cofactor>
    <text evidence="5">Probably binds two magnesium or manganese ions per subunit.</text>
</comment>
<dbReference type="GO" id="GO:0006284">
    <property type="term" value="P:base-excision repair"/>
    <property type="evidence" value="ECO:0007669"/>
    <property type="project" value="TreeGrafter"/>
</dbReference>
<evidence type="ECO:0000256" key="5">
    <source>
        <dbReference type="PIRSR" id="PIRSR604808-2"/>
    </source>
</evidence>
<dbReference type="InterPro" id="IPR005135">
    <property type="entry name" value="Endo/exonuclease/phosphatase"/>
</dbReference>
<keyword evidence="2 5" id="KW-0479">Metal-binding</keyword>
<dbReference type="PANTHER" id="PTHR22748:SF11">
    <property type="entry name" value="OS07G0184032 PROTEIN"/>
    <property type="match status" value="1"/>
</dbReference>
<keyword evidence="5" id="KW-0464">Manganese</keyword>
<keyword evidence="8" id="KW-1185">Reference proteome</keyword>
<accession>A0AAN7FSL6</accession>
<dbReference type="GO" id="GO:0003906">
    <property type="term" value="F:DNA-(apurinic or apyrimidinic site) endonuclease activity"/>
    <property type="evidence" value="ECO:0007669"/>
    <property type="project" value="TreeGrafter"/>
</dbReference>
<evidence type="ECO:0000313" key="8">
    <source>
        <dbReference type="Proteomes" id="UP001324115"/>
    </source>
</evidence>
<evidence type="ECO:0000256" key="3">
    <source>
        <dbReference type="ARBA" id="ARBA00022801"/>
    </source>
</evidence>
<dbReference type="GO" id="GO:0005634">
    <property type="term" value="C:nucleus"/>
    <property type="evidence" value="ECO:0007669"/>
    <property type="project" value="TreeGrafter"/>
</dbReference>
<dbReference type="EMBL" id="JAXUIC010000003">
    <property type="protein sequence ID" value="KAK4596491.1"/>
    <property type="molecule type" value="Genomic_DNA"/>
</dbReference>
<name>A0AAN7FSL6_QUERU</name>
<keyword evidence="4 5" id="KW-0460">Magnesium</keyword>
<dbReference type="Proteomes" id="UP001324115">
    <property type="component" value="Unassembled WGS sequence"/>
</dbReference>
<comment type="caution">
    <text evidence="7">The sequence shown here is derived from an EMBL/GenBank/DDBJ whole genome shotgun (WGS) entry which is preliminary data.</text>
</comment>
<dbReference type="InterPro" id="IPR036691">
    <property type="entry name" value="Endo/exonu/phosph_ase_sf"/>
</dbReference>
<sequence>MNLRLLSWNVRGFNNPHKRDTMKNLLKEWKCEVVCFQEIKLDHINYAIVNSLWGSSFVDWVALDAIHTAEGILVVWDTRVYEKIDCVVGSFSVSVLLKGVADCFVWICTRVYGLNDADLRDALWAELDSVRVRWSSAWCVLGDFNIIRYPAKRLGCTTFSLAMFNFLDFIERNFLVDLPLVRGEYMWFRDSANPAMSRIDRVLVSADWEEHF</sequence>
<dbReference type="AlphaFoldDB" id="A0AAN7FSL6"/>
<dbReference type="GO" id="GO:0008311">
    <property type="term" value="F:double-stranded DNA 3'-5' DNA exonuclease activity"/>
    <property type="evidence" value="ECO:0007669"/>
    <property type="project" value="TreeGrafter"/>
</dbReference>
<comment type="similarity">
    <text evidence="1">Belongs to the DNA repair enzymes AP/ExoA family.</text>
</comment>
<gene>
    <name evidence="7" type="ORF">RGQ29_014509</name>
</gene>
<feature type="domain" description="Endonuclease/exonuclease/phosphatase" evidence="6">
    <location>
        <begin position="6"/>
        <end position="209"/>
    </location>
</feature>
<evidence type="ECO:0000256" key="4">
    <source>
        <dbReference type="ARBA" id="ARBA00022842"/>
    </source>
</evidence>
<keyword evidence="3" id="KW-0378">Hydrolase</keyword>
<dbReference type="GO" id="GO:0046872">
    <property type="term" value="F:metal ion binding"/>
    <property type="evidence" value="ECO:0007669"/>
    <property type="project" value="UniProtKB-KW"/>
</dbReference>
<reference evidence="7 8" key="1">
    <citation type="journal article" date="2023" name="G3 (Bethesda)">
        <title>A haplotype-resolved chromosome-scale genome for Quercus rubra L. provides insights into the genetics of adaptive traits for red oak species.</title>
        <authorList>
            <person name="Kapoor B."/>
            <person name="Jenkins J."/>
            <person name="Schmutz J."/>
            <person name="Zhebentyayeva T."/>
            <person name="Kuelheim C."/>
            <person name="Coggeshall M."/>
            <person name="Heim C."/>
            <person name="Lasky J.R."/>
            <person name="Leites L."/>
            <person name="Islam-Faridi N."/>
            <person name="Romero-Severson J."/>
            <person name="DeLeo V.L."/>
            <person name="Lucas S.M."/>
            <person name="Lazic D."/>
            <person name="Gailing O."/>
            <person name="Carlson J."/>
            <person name="Staton M."/>
        </authorList>
    </citation>
    <scope>NUCLEOTIDE SEQUENCE [LARGE SCALE GENOMIC DNA]</scope>
    <source>
        <strain evidence="7">Pseudo-F2</strain>
    </source>
</reference>
<dbReference type="InterPro" id="IPR004808">
    <property type="entry name" value="AP_endonuc_1"/>
</dbReference>
<evidence type="ECO:0000256" key="2">
    <source>
        <dbReference type="ARBA" id="ARBA00022723"/>
    </source>
</evidence>
<protein>
    <recommendedName>
        <fullName evidence="6">Endonuclease/exonuclease/phosphatase domain-containing protein</fullName>
    </recommendedName>
</protein>
<feature type="binding site" evidence="5">
    <location>
        <position position="38"/>
    </location>
    <ligand>
        <name>Mg(2+)</name>
        <dbReference type="ChEBI" id="CHEBI:18420"/>
        <label>1</label>
    </ligand>
</feature>
<evidence type="ECO:0000259" key="6">
    <source>
        <dbReference type="Pfam" id="PF03372"/>
    </source>
</evidence>
<evidence type="ECO:0000313" key="7">
    <source>
        <dbReference type="EMBL" id="KAK4596491.1"/>
    </source>
</evidence>
<feature type="binding site" evidence="5">
    <location>
        <position position="9"/>
    </location>
    <ligand>
        <name>Mg(2+)</name>
        <dbReference type="ChEBI" id="CHEBI:18420"/>
        <label>1</label>
    </ligand>
</feature>
<organism evidence="7 8">
    <name type="scientific">Quercus rubra</name>
    <name type="common">Northern red oak</name>
    <name type="synonym">Quercus borealis</name>
    <dbReference type="NCBI Taxonomy" id="3512"/>
    <lineage>
        <taxon>Eukaryota</taxon>
        <taxon>Viridiplantae</taxon>
        <taxon>Streptophyta</taxon>
        <taxon>Embryophyta</taxon>
        <taxon>Tracheophyta</taxon>
        <taxon>Spermatophyta</taxon>
        <taxon>Magnoliopsida</taxon>
        <taxon>eudicotyledons</taxon>
        <taxon>Gunneridae</taxon>
        <taxon>Pentapetalae</taxon>
        <taxon>rosids</taxon>
        <taxon>fabids</taxon>
        <taxon>Fagales</taxon>
        <taxon>Fagaceae</taxon>
        <taxon>Quercus</taxon>
    </lineage>
</organism>
<dbReference type="Gene3D" id="3.60.10.10">
    <property type="entry name" value="Endonuclease/exonuclease/phosphatase"/>
    <property type="match status" value="1"/>
</dbReference>
<dbReference type="PANTHER" id="PTHR22748">
    <property type="entry name" value="AP ENDONUCLEASE"/>
    <property type="match status" value="1"/>
</dbReference>
<proteinExistence type="inferred from homology"/>
<evidence type="ECO:0000256" key="1">
    <source>
        <dbReference type="ARBA" id="ARBA00007092"/>
    </source>
</evidence>
<dbReference type="Pfam" id="PF03372">
    <property type="entry name" value="Exo_endo_phos"/>
    <property type="match status" value="1"/>
</dbReference>